<dbReference type="OrthoDB" id="511527at2"/>
<dbReference type="InterPro" id="IPR036366">
    <property type="entry name" value="PGBDSf"/>
</dbReference>
<dbReference type="InterPro" id="IPR036365">
    <property type="entry name" value="PGBD-like_sf"/>
</dbReference>
<proteinExistence type="predicted"/>
<evidence type="ECO:0000259" key="2">
    <source>
        <dbReference type="Pfam" id="PF01471"/>
    </source>
</evidence>
<dbReference type="Proteomes" id="UP000053372">
    <property type="component" value="Unassembled WGS sequence"/>
</dbReference>
<dbReference type="RefSeq" id="WP_027846349.1">
    <property type="nucleotide sequence ID" value="NZ_LMTZ01000118.1"/>
</dbReference>
<evidence type="ECO:0000313" key="3">
    <source>
        <dbReference type="EMBL" id="KST64052.1"/>
    </source>
</evidence>
<gene>
    <name evidence="3" type="ORF">BC008_40365</name>
    <name evidence="4" type="ORF">BC008_41340</name>
</gene>
<dbReference type="InterPro" id="IPR002477">
    <property type="entry name" value="Peptidoglycan-bd-like"/>
</dbReference>
<dbReference type="Gene3D" id="1.10.101.10">
    <property type="entry name" value="PGBD-like superfamily/PGBD"/>
    <property type="match status" value="2"/>
</dbReference>
<protein>
    <recommendedName>
        <fullName evidence="2">Peptidoglycan binding-like domain-containing protein</fullName>
    </recommendedName>
</protein>
<reference evidence="3 5" key="1">
    <citation type="journal article" date="2015" name="Genome Announc.">
        <title>Draft Genome of the Euendolithic (true boring) Cyanobacterium Mastigocoleus testarum strain BC008.</title>
        <authorList>
            <person name="Guida B.S."/>
            <person name="Garcia-Pichel F."/>
        </authorList>
    </citation>
    <scope>NUCLEOTIDE SEQUENCE [LARGE SCALE GENOMIC DNA]</scope>
    <source>
        <strain evidence="3 5">BC008</strain>
    </source>
</reference>
<accession>A0A0V7ZHJ8</accession>
<feature type="domain" description="Peptidoglycan binding-like" evidence="2">
    <location>
        <begin position="91"/>
        <end position="146"/>
    </location>
</feature>
<feature type="compositionally biased region" description="Basic and acidic residues" evidence="1">
    <location>
        <begin position="10"/>
        <end position="20"/>
    </location>
</feature>
<evidence type="ECO:0000313" key="4">
    <source>
        <dbReference type="EMBL" id="KST64762.1"/>
    </source>
</evidence>
<dbReference type="AlphaFoldDB" id="A0A0V7ZHJ8"/>
<dbReference type="SUPFAM" id="SSF47090">
    <property type="entry name" value="PGBD-like"/>
    <property type="match status" value="2"/>
</dbReference>
<feature type="region of interest" description="Disordered" evidence="1">
    <location>
        <begin position="1"/>
        <end position="20"/>
    </location>
</feature>
<keyword evidence="5" id="KW-1185">Reference proteome</keyword>
<sequence length="155" mass="17377">MALTSCSDINKPELREGSRGESVRELQELLRKNGQEISVDGIFGAGTKYVVGVFQCIMFLPRNGEVDNNTWCALFRKAPADMEVLRKGDKSELVRKVQQRLYDDDRYRSTIDGDFGPVTETAVKGLQKDKGLVVDGIIGEKTWNELSNLQYPSCL</sequence>
<dbReference type="Pfam" id="PF01471">
    <property type="entry name" value="PG_binding_1"/>
    <property type="match status" value="2"/>
</dbReference>
<comment type="caution">
    <text evidence="3">The sequence shown here is derived from an EMBL/GenBank/DDBJ whole genome shotgun (WGS) entry which is preliminary data.</text>
</comment>
<dbReference type="EMBL" id="LMTZ01000118">
    <property type="protein sequence ID" value="KST64762.1"/>
    <property type="molecule type" value="Genomic_DNA"/>
</dbReference>
<feature type="domain" description="Peptidoglycan binding-like" evidence="2">
    <location>
        <begin position="19"/>
        <end position="74"/>
    </location>
</feature>
<name>A0A0V7ZHJ8_9CYAN</name>
<organism evidence="3 5">
    <name type="scientific">Mastigocoleus testarum BC008</name>
    <dbReference type="NCBI Taxonomy" id="371196"/>
    <lineage>
        <taxon>Bacteria</taxon>
        <taxon>Bacillati</taxon>
        <taxon>Cyanobacteriota</taxon>
        <taxon>Cyanophyceae</taxon>
        <taxon>Nostocales</taxon>
        <taxon>Hapalosiphonaceae</taxon>
        <taxon>Mastigocoleus</taxon>
    </lineage>
</organism>
<evidence type="ECO:0000256" key="1">
    <source>
        <dbReference type="SAM" id="MobiDB-lite"/>
    </source>
</evidence>
<evidence type="ECO:0000313" key="5">
    <source>
        <dbReference type="Proteomes" id="UP000053372"/>
    </source>
</evidence>
<dbReference type="EMBL" id="LMTZ01000129">
    <property type="protein sequence ID" value="KST64052.1"/>
    <property type="molecule type" value="Genomic_DNA"/>
</dbReference>